<keyword evidence="1" id="KW-0812">Transmembrane</keyword>
<keyword evidence="1" id="KW-1133">Transmembrane helix</keyword>
<keyword evidence="1" id="KW-0472">Membrane</keyword>
<feature type="transmembrane region" description="Helical" evidence="1">
    <location>
        <begin position="91"/>
        <end position="116"/>
    </location>
</feature>
<dbReference type="STRING" id="1160895.CM19_04700"/>
<proteinExistence type="predicted"/>
<feature type="transmembrane region" description="Helical" evidence="1">
    <location>
        <begin position="197"/>
        <end position="227"/>
    </location>
</feature>
<feature type="transmembrane region" description="Helical" evidence="1">
    <location>
        <begin position="347"/>
        <end position="364"/>
    </location>
</feature>
<dbReference type="Proteomes" id="UP000024332">
    <property type="component" value="Unassembled WGS sequence"/>
</dbReference>
<dbReference type="AlphaFoldDB" id="A0A031LNT3"/>
<feature type="transmembrane region" description="Helical" evidence="1">
    <location>
        <begin position="233"/>
        <end position="250"/>
    </location>
</feature>
<evidence type="ECO:0008006" key="4">
    <source>
        <dbReference type="Google" id="ProtNLM"/>
    </source>
</evidence>
<gene>
    <name evidence="2" type="ORF">CM19_04700</name>
</gene>
<organism evidence="2 3">
    <name type="scientific">Candidatus Acidianus copahuensis</name>
    <dbReference type="NCBI Taxonomy" id="1160895"/>
    <lineage>
        <taxon>Archaea</taxon>
        <taxon>Thermoproteota</taxon>
        <taxon>Thermoprotei</taxon>
        <taxon>Sulfolobales</taxon>
        <taxon>Sulfolobaceae</taxon>
        <taxon>Acidianus</taxon>
    </lineage>
</organism>
<dbReference type="EMBL" id="JFZT01000035">
    <property type="protein sequence ID" value="EZQ10037.1"/>
    <property type="molecule type" value="Genomic_DNA"/>
</dbReference>
<accession>A0A031LNT3</accession>
<keyword evidence="3" id="KW-1185">Reference proteome</keyword>
<feature type="transmembrane region" description="Helical" evidence="1">
    <location>
        <begin position="323"/>
        <end position="341"/>
    </location>
</feature>
<evidence type="ECO:0000256" key="1">
    <source>
        <dbReference type="SAM" id="Phobius"/>
    </source>
</evidence>
<evidence type="ECO:0000313" key="2">
    <source>
        <dbReference type="EMBL" id="EZQ10037.1"/>
    </source>
</evidence>
<feature type="transmembrane region" description="Helical" evidence="1">
    <location>
        <begin position="33"/>
        <end position="53"/>
    </location>
</feature>
<feature type="transmembrane region" description="Helical" evidence="1">
    <location>
        <begin position="128"/>
        <end position="150"/>
    </location>
</feature>
<comment type="caution">
    <text evidence="2">The sequence shown here is derived from an EMBL/GenBank/DDBJ whole genome shotgun (WGS) entry which is preliminary data.</text>
</comment>
<dbReference type="OrthoDB" id="42328at2157"/>
<reference evidence="2 3" key="1">
    <citation type="submission" date="2014-03" db="EMBL/GenBank/DDBJ databases">
        <title>Draft genome sequence of the novel thermoacidophilic archaea Acidianus copahuensis ALE1 strain, isolated from Copahue volcanic area in Neuquen Argentina.</title>
        <authorList>
            <person name="Urbieta M.S."/>
            <person name="Rascovan N."/>
            <person name="Castro C."/>
            <person name="Revale S."/>
            <person name="Giaveno M.A."/>
            <person name="Vazquez M.P."/>
            <person name="Donati E.R."/>
        </authorList>
    </citation>
    <scope>NUCLEOTIDE SEQUENCE [LARGE SCALE GENOMIC DNA]</scope>
    <source>
        <strain evidence="2 3">ALE1</strain>
    </source>
</reference>
<evidence type="ECO:0000313" key="3">
    <source>
        <dbReference type="Proteomes" id="UP000024332"/>
    </source>
</evidence>
<sequence length="374" mass="42725">MRSLLLSSWVYGFGMSLSSSVLGLYLYVNSSLYSSLLFLLFNSISIFFTYIMVGFLSSKVKDALTYYRLGIATTILFYFILIYLGHRTFLFIPYLGTLYGFAQGLYWSGWDIIFYYRTNKKLQFFNRSAYLGAITTLAGPAIVGSILTFLGNSGYVILFILSTSILLLTLVLVESAHLPSTNFDLKNSLRKHIQDSAYGRMLISLTLVAGFNYIAGYVNPIILFSLFKNYEDFSIVNYFLSTISLISVYLRGKLAKLYPTRIYFIASVFILFSSIMMFFDFRTALLYLFSYSMLSPLIYPLIDVDVWDLMNGMRLMEYLVNRQIFLNSSRITFSMITYVAASSLEPTELIVIVAPLLLTSALIYKKFRPVKDLT</sequence>
<feature type="transmembrane region" description="Helical" evidence="1">
    <location>
        <begin position="156"/>
        <end position="176"/>
    </location>
</feature>
<feature type="transmembrane region" description="Helical" evidence="1">
    <location>
        <begin position="285"/>
        <end position="302"/>
    </location>
</feature>
<dbReference type="RefSeq" id="WP_150111380.1">
    <property type="nucleotide sequence ID" value="NZ_JFZT01000035.1"/>
</dbReference>
<feature type="transmembrane region" description="Helical" evidence="1">
    <location>
        <begin position="65"/>
        <end position="85"/>
    </location>
</feature>
<feature type="transmembrane region" description="Helical" evidence="1">
    <location>
        <begin position="262"/>
        <end position="279"/>
    </location>
</feature>
<protein>
    <recommendedName>
        <fullName evidence="4">MFS transporter</fullName>
    </recommendedName>
</protein>
<name>A0A031LNT3_9CREN</name>